<organism evidence="2 3">
    <name type="scientific">Amphibalanus amphitrite</name>
    <name type="common">Striped barnacle</name>
    <name type="synonym">Balanus amphitrite</name>
    <dbReference type="NCBI Taxonomy" id="1232801"/>
    <lineage>
        <taxon>Eukaryota</taxon>
        <taxon>Metazoa</taxon>
        <taxon>Ecdysozoa</taxon>
        <taxon>Arthropoda</taxon>
        <taxon>Crustacea</taxon>
        <taxon>Multicrustacea</taxon>
        <taxon>Cirripedia</taxon>
        <taxon>Thoracica</taxon>
        <taxon>Thoracicalcarea</taxon>
        <taxon>Balanomorpha</taxon>
        <taxon>Balanoidea</taxon>
        <taxon>Balanidae</taxon>
        <taxon>Amphibalaninae</taxon>
        <taxon>Amphibalanus</taxon>
    </lineage>
</organism>
<dbReference type="EMBL" id="VIIS01001072">
    <property type="protein sequence ID" value="KAF0302345.1"/>
    <property type="molecule type" value="Genomic_DNA"/>
</dbReference>
<keyword evidence="3" id="KW-1185">Reference proteome</keyword>
<dbReference type="AlphaFoldDB" id="A0A6A4W797"/>
<name>A0A6A4W797_AMPAM</name>
<reference evidence="2 3" key="1">
    <citation type="submission" date="2019-07" db="EMBL/GenBank/DDBJ databases">
        <title>Draft genome assembly of a fouling barnacle, Amphibalanus amphitrite (Darwin, 1854): The first reference genome for Thecostraca.</title>
        <authorList>
            <person name="Kim W."/>
        </authorList>
    </citation>
    <scope>NUCLEOTIDE SEQUENCE [LARGE SCALE GENOMIC DNA]</scope>
    <source>
        <strain evidence="2">SNU_AA5</strain>
        <tissue evidence="2">Soma without cirri and trophi</tissue>
    </source>
</reference>
<sequence length="134" mass="14308">MGRPPTQLGLALAVLVCCGALGARAAPDGRLRRQTSGGSGDSDTACVMRHIGDGEFKEECRSIRAECDQKQCPVDTVCGLDLDENITCFDASVKEFENCGPESFRLQQPCPRTPASAGIIGEHRFSTEAACEED</sequence>
<accession>A0A6A4W797</accession>
<evidence type="ECO:0000313" key="2">
    <source>
        <dbReference type="EMBL" id="KAF0302345.1"/>
    </source>
</evidence>
<dbReference type="Proteomes" id="UP000440578">
    <property type="component" value="Unassembled WGS sequence"/>
</dbReference>
<keyword evidence="1" id="KW-0732">Signal</keyword>
<protein>
    <submittedName>
        <fullName evidence="2">Uncharacterized protein</fullName>
    </submittedName>
</protein>
<evidence type="ECO:0000313" key="3">
    <source>
        <dbReference type="Proteomes" id="UP000440578"/>
    </source>
</evidence>
<proteinExistence type="predicted"/>
<comment type="caution">
    <text evidence="2">The sequence shown here is derived from an EMBL/GenBank/DDBJ whole genome shotgun (WGS) entry which is preliminary data.</text>
</comment>
<feature type="signal peptide" evidence="1">
    <location>
        <begin position="1"/>
        <end position="25"/>
    </location>
</feature>
<evidence type="ECO:0000256" key="1">
    <source>
        <dbReference type="SAM" id="SignalP"/>
    </source>
</evidence>
<gene>
    <name evidence="2" type="ORF">FJT64_025563</name>
</gene>
<feature type="chain" id="PRO_5025533227" evidence="1">
    <location>
        <begin position="26"/>
        <end position="134"/>
    </location>
</feature>